<evidence type="ECO:0000313" key="3">
    <source>
        <dbReference type="Proteomes" id="UP001151234"/>
    </source>
</evidence>
<keyword evidence="3" id="KW-1185">Reference proteome</keyword>
<dbReference type="SUPFAM" id="SSF53474">
    <property type="entry name" value="alpha/beta-Hydrolases"/>
    <property type="match status" value="1"/>
</dbReference>
<organism evidence="2 3">
    <name type="scientific">Hoeflea prorocentri</name>
    <dbReference type="NCBI Taxonomy" id="1922333"/>
    <lineage>
        <taxon>Bacteria</taxon>
        <taxon>Pseudomonadati</taxon>
        <taxon>Pseudomonadota</taxon>
        <taxon>Alphaproteobacteria</taxon>
        <taxon>Hyphomicrobiales</taxon>
        <taxon>Rhizobiaceae</taxon>
        <taxon>Hoeflea</taxon>
    </lineage>
</organism>
<dbReference type="InterPro" id="IPR029058">
    <property type="entry name" value="AB_hydrolase_fold"/>
</dbReference>
<keyword evidence="2" id="KW-0378">Hydrolase</keyword>
<proteinExistence type="predicted"/>
<comment type="caution">
    <text evidence="2">The sequence shown here is derived from an EMBL/GenBank/DDBJ whole genome shotgun (WGS) entry which is preliminary data.</text>
</comment>
<gene>
    <name evidence="2" type="ORF">OQ273_08225</name>
</gene>
<dbReference type="RefSeq" id="WP_267989967.1">
    <property type="nucleotide sequence ID" value="NZ_JAPJZI010000001.1"/>
</dbReference>
<accession>A0A9X3UHH7</accession>
<dbReference type="Proteomes" id="UP001151234">
    <property type="component" value="Unassembled WGS sequence"/>
</dbReference>
<name>A0A9X3UHH7_9HYPH</name>
<dbReference type="InterPro" id="IPR022742">
    <property type="entry name" value="Hydrolase_4"/>
</dbReference>
<dbReference type="AlphaFoldDB" id="A0A9X3UHH7"/>
<reference evidence="2" key="1">
    <citation type="submission" date="2022-11" db="EMBL/GenBank/DDBJ databases">
        <title>Draft genome sequence of Hoeflea poritis E7-10 and Hoeflea prorocentri PM5-8, separated from scleractinian coral Porites lutea and marine dinoflagellate.</title>
        <authorList>
            <person name="Zhang G."/>
            <person name="Wei Q."/>
            <person name="Cai L."/>
        </authorList>
    </citation>
    <scope>NUCLEOTIDE SEQUENCE</scope>
    <source>
        <strain evidence="2">PM5-8</strain>
    </source>
</reference>
<dbReference type="GO" id="GO:0016787">
    <property type="term" value="F:hydrolase activity"/>
    <property type="evidence" value="ECO:0007669"/>
    <property type="project" value="UniProtKB-KW"/>
</dbReference>
<dbReference type="Gene3D" id="3.40.50.1820">
    <property type="entry name" value="alpha/beta hydrolase"/>
    <property type="match status" value="1"/>
</dbReference>
<dbReference type="Pfam" id="PF12146">
    <property type="entry name" value="Hydrolase_4"/>
    <property type="match status" value="1"/>
</dbReference>
<feature type="domain" description="Serine aminopeptidase S33" evidence="1">
    <location>
        <begin position="68"/>
        <end position="193"/>
    </location>
</feature>
<protein>
    <submittedName>
        <fullName evidence="2">Alpha/beta fold hydrolase</fullName>
    </submittedName>
</protein>
<sequence>MLIPLLLIPVIYVLIALTLSAIPPSVREARSLNFERLTGRETAQAPELQIFKARDGQAMSYAHYPADTRLKVILVHGSAYHGRYLAPLASHLSAAGIADVWVPNIRGHLGSGQRRGDIERIGQLEADMDDLIALIRQNDPEAQIVVGGHSSGGAFAMRYASGVGAGLVHGYFGLAPFLGPDAPTMPDTDSGWAHISLPRIIGLSMLNTVGIRVLNGLETIRFNLPERYRDGSETLGYSYRLMTNFALRPNFEADIAGLPERSIIMVGSKDEAVKAEAFPGLFKRLGKNAEVLDNLDHFAIVLDDSTMARLGAWLSAQSSHTN</sequence>
<dbReference type="EMBL" id="JAPJZI010000001">
    <property type="protein sequence ID" value="MDA5398554.1"/>
    <property type="molecule type" value="Genomic_DNA"/>
</dbReference>
<evidence type="ECO:0000259" key="1">
    <source>
        <dbReference type="Pfam" id="PF12146"/>
    </source>
</evidence>
<evidence type="ECO:0000313" key="2">
    <source>
        <dbReference type="EMBL" id="MDA5398554.1"/>
    </source>
</evidence>